<dbReference type="GO" id="GO:0046983">
    <property type="term" value="F:protein dimerization activity"/>
    <property type="evidence" value="ECO:0007669"/>
    <property type="project" value="InterPro"/>
</dbReference>
<dbReference type="GO" id="GO:0003677">
    <property type="term" value="F:DNA binding"/>
    <property type="evidence" value="ECO:0007669"/>
    <property type="project" value="InterPro"/>
</dbReference>
<dbReference type="Proteomes" id="UP001206925">
    <property type="component" value="Unassembled WGS sequence"/>
</dbReference>
<feature type="non-terminal residue" evidence="3">
    <location>
        <position position="386"/>
    </location>
</feature>
<accession>A0AAD5G1K3</accession>
<evidence type="ECO:0000259" key="1">
    <source>
        <dbReference type="Pfam" id="PF05699"/>
    </source>
</evidence>
<dbReference type="Pfam" id="PF05699">
    <property type="entry name" value="Dimer_Tnp_hAT"/>
    <property type="match status" value="1"/>
</dbReference>
<dbReference type="EMBL" id="JAMZMK010012059">
    <property type="protein sequence ID" value="KAI7725125.1"/>
    <property type="molecule type" value="Genomic_DNA"/>
</dbReference>
<feature type="domain" description="hAT-like transposase RNase-H fold" evidence="2">
    <location>
        <begin position="110"/>
        <end position="220"/>
    </location>
</feature>
<reference evidence="3" key="1">
    <citation type="submission" date="2022-06" db="EMBL/GenBank/DDBJ databases">
        <title>Uncovering the hologenomic basis of an extraordinary plant invasion.</title>
        <authorList>
            <person name="Bieker V.C."/>
            <person name="Martin M.D."/>
            <person name="Gilbert T."/>
            <person name="Hodgins K."/>
            <person name="Battlay P."/>
            <person name="Petersen B."/>
            <person name="Wilson J."/>
        </authorList>
    </citation>
    <scope>NUCLEOTIDE SEQUENCE</scope>
    <source>
        <strain evidence="3">AA19_3_7</strain>
        <tissue evidence="3">Leaf</tissue>
    </source>
</reference>
<dbReference type="PANTHER" id="PTHR23272:SF190">
    <property type="entry name" value="ZINC FINGER, BED-TYPE-RELATED"/>
    <property type="match status" value="1"/>
</dbReference>
<name>A0AAD5G1K3_AMBAR</name>
<protein>
    <recommendedName>
        <fullName evidence="5">HAT C-terminal dimerisation domain-containing protein</fullName>
    </recommendedName>
</protein>
<dbReference type="SUPFAM" id="SSF53098">
    <property type="entry name" value="Ribonuclease H-like"/>
    <property type="match status" value="1"/>
</dbReference>
<evidence type="ECO:0000259" key="2">
    <source>
        <dbReference type="Pfam" id="PF14372"/>
    </source>
</evidence>
<comment type="caution">
    <text evidence="3">The sequence shown here is derived from an EMBL/GenBank/DDBJ whole genome shotgun (WGS) entry which is preliminary data.</text>
</comment>
<evidence type="ECO:0000313" key="3">
    <source>
        <dbReference type="EMBL" id="KAI7725125.1"/>
    </source>
</evidence>
<feature type="domain" description="HAT C-terminal dimerisation" evidence="1">
    <location>
        <begin position="268"/>
        <end position="350"/>
    </location>
</feature>
<evidence type="ECO:0000313" key="4">
    <source>
        <dbReference type="Proteomes" id="UP001206925"/>
    </source>
</evidence>
<dbReference type="InterPro" id="IPR025525">
    <property type="entry name" value="hAT-like_transposase_RNase-H"/>
</dbReference>
<gene>
    <name evidence="3" type="ORF">M8C21_005157</name>
</gene>
<dbReference type="PANTHER" id="PTHR23272">
    <property type="entry name" value="BED FINGER-RELATED"/>
    <property type="match status" value="1"/>
</dbReference>
<dbReference type="AlphaFoldDB" id="A0AAD5G1K3"/>
<keyword evidence="4" id="KW-1185">Reference proteome</keyword>
<dbReference type="Pfam" id="PF14372">
    <property type="entry name" value="hAT-like_RNase-H"/>
    <property type="match status" value="1"/>
</dbReference>
<dbReference type="InterPro" id="IPR012337">
    <property type="entry name" value="RNaseH-like_sf"/>
</dbReference>
<organism evidence="3 4">
    <name type="scientific">Ambrosia artemisiifolia</name>
    <name type="common">Common ragweed</name>
    <dbReference type="NCBI Taxonomy" id="4212"/>
    <lineage>
        <taxon>Eukaryota</taxon>
        <taxon>Viridiplantae</taxon>
        <taxon>Streptophyta</taxon>
        <taxon>Embryophyta</taxon>
        <taxon>Tracheophyta</taxon>
        <taxon>Spermatophyta</taxon>
        <taxon>Magnoliopsida</taxon>
        <taxon>eudicotyledons</taxon>
        <taxon>Gunneridae</taxon>
        <taxon>Pentapetalae</taxon>
        <taxon>asterids</taxon>
        <taxon>campanulids</taxon>
        <taxon>Asterales</taxon>
        <taxon>Asteraceae</taxon>
        <taxon>Asteroideae</taxon>
        <taxon>Heliantheae alliance</taxon>
        <taxon>Heliantheae</taxon>
        <taxon>Ambrosia</taxon>
    </lineage>
</organism>
<dbReference type="InterPro" id="IPR008906">
    <property type="entry name" value="HATC_C_dom"/>
</dbReference>
<sequence>DDGEEIGRVVEKCLLDWEINNVLAISAGNASSYDAAVSYLGKRWTSTLEMLQVFEKFEIVFHWFENEDPSYIYELSNTCGVLVYADWERVRDVIYFLHPFYESNEKILGSHVTSNMFLEEISDIECHLDNWGKSCMQREEHEFKASQFVWNYMEYWGDVEDSNMLIYIANILDPRRKTHSMEFYFANEKYSYVYTNEGEHMWIKKAEWVVAAIYDLFNEYAGRSGVPHQNANFQTSEYMHYLYHDTSPRGLFHSRKVHFGGNEGRLTEIDIYLNEDGFKDFDGFDVLLWWKLHSKRFPVLSKMAKDVLAIPISAVALESDINADGNLLDDFRSSLSPSMVEALVCTQDWIKKSTRPYKLEEGSTKVAGKILKDNLVEETKGPLTSY</sequence>
<proteinExistence type="predicted"/>
<evidence type="ECO:0008006" key="5">
    <source>
        <dbReference type="Google" id="ProtNLM"/>
    </source>
</evidence>